<keyword evidence="2" id="KW-0285">Flavoprotein</keyword>
<comment type="cofactor">
    <cofactor evidence="1">
        <name>FAD</name>
        <dbReference type="ChEBI" id="CHEBI:57692"/>
    </cofactor>
</comment>
<evidence type="ECO:0000256" key="5">
    <source>
        <dbReference type="ARBA" id="ARBA00023027"/>
    </source>
</evidence>
<dbReference type="InterPro" id="IPR036188">
    <property type="entry name" value="FAD/NAD-bd_sf"/>
</dbReference>
<gene>
    <name evidence="7" type="ORF">GF1_05670</name>
</gene>
<keyword evidence="8" id="KW-1185">Reference proteome</keyword>
<keyword evidence="4" id="KW-0274">FAD</keyword>
<dbReference type="AlphaFoldDB" id="A0A915TYL2"/>
<proteinExistence type="predicted"/>
<dbReference type="Pfam" id="PF01134">
    <property type="entry name" value="GIDA"/>
    <property type="match status" value="1"/>
</dbReference>
<dbReference type="PANTHER" id="PTHR11806">
    <property type="entry name" value="GLUCOSE INHIBITED DIVISION PROTEIN A"/>
    <property type="match status" value="1"/>
</dbReference>
<dbReference type="SUPFAM" id="SSF51905">
    <property type="entry name" value="FAD/NAD(P)-binding domain"/>
    <property type="match status" value="1"/>
</dbReference>
<dbReference type="EMBL" id="AP024233">
    <property type="protein sequence ID" value="BCO08191.1"/>
    <property type="molecule type" value="Genomic_DNA"/>
</dbReference>
<dbReference type="Proteomes" id="UP001063350">
    <property type="component" value="Chromosome"/>
</dbReference>
<dbReference type="KEGG" id="ddu:GF1_05670"/>
<accession>A0A915TYL2</accession>
<dbReference type="GO" id="GO:0050660">
    <property type="term" value="F:flavin adenine dinucleotide binding"/>
    <property type="evidence" value="ECO:0007669"/>
    <property type="project" value="InterPro"/>
</dbReference>
<protein>
    <recommendedName>
        <fullName evidence="6">MnmG N-terminal domain-containing protein</fullName>
    </recommendedName>
</protein>
<keyword evidence="3" id="KW-0819">tRNA processing</keyword>
<keyword evidence="5" id="KW-0520">NAD</keyword>
<evidence type="ECO:0000259" key="6">
    <source>
        <dbReference type="Pfam" id="PF01134"/>
    </source>
</evidence>
<evidence type="ECO:0000256" key="2">
    <source>
        <dbReference type="ARBA" id="ARBA00022630"/>
    </source>
</evidence>
<evidence type="ECO:0000256" key="4">
    <source>
        <dbReference type="ARBA" id="ARBA00022827"/>
    </source>
</evidence>
<organism evidence="7 8">
    <name type="scientific">Desulfolithobacter dissulfuricans</name>
    <dbReference type="NCBI Taxonomy" id="2795293"/>
    <lineage>
        <taxon>Bacteria</taxon>
        <taxon>Pseudomonadati</taxon>
        <taxon>Thermodesulfobacteriota</taxon>
        <taxon>Desulfobulbia</taxon>
        <taxon>Desulfobulbales</taxon>
        <taxon>Desulfobulbaceae</taxon>
        <taxon>Desulfolithobacter</taxon>
    </lineage>
</organism>
<name>A0A915TYL2_9BACT</name>
<evidence type="ECO:0000313" key="7">
    <source>
        <dbReference type="EMBL" id="BCO08191.1"/>
    </source>
</evidence>
<dbReference type="GO" id="GO:0030488">
    <property type="term" value="P:tRNA methylation"/>
    <property type="evidence" value="ECO:0007669"/>
    <property type="project" value="TreeGrafter"/>
</dbReference>
<dbReference type="Gene3D" id="3.50.50.60">
    <property type="entry name" value="FAD/NAD(P)-binding domain"/>
    <property type="match status" value="1"/>
</dbReference>
<evidence type="ECO:0000256" key="1">
    <source>
        <dbReference type="ARBA" id="ARBA00001974"/>
    </source>
</evidence>
<dbReference type="PRINTS" id="PR00411">
    <property type="entry name" value="PNDRDTASEI"/>
</dbReference>
<dbReference type="GO" id="GO:0002098">
    <property type="term" value="P:tRNA wobble uridine modification"/>
    <property type="evidence" value="ECO:0007669"/>
    <property type="project" value="TreeGrafter"/>
</dbReference>
<feature type="domain" description="MnmG N-terminal" evidence="6">
    <location>
        <begin position="4"/>
        <end position="237"/>
    </location>
</feature>
<evidence type="ECO:0000313" key="8">
    <source>
        <dbReference type="Proteomes" id="UP001063350"/>
    </source>
</evidence>
<dbReference type="InterPro" id="IPR040131">
    <property type="entry name" value="MnmG_N"/>
</dbReference>
<dbReference type="InterPro" id="IPR002218">
    <property type="entry name" value="MnmG-rel"/>
</dbReference>
<reference evidence="7" key="1">
    <citation type="submission" date="2020-12" db="EMBL/GenBank/DDBJ databases">
        <title>Desulfobium dissulfuricans gen. nov., sp. nov., a novel mesophilic, sulfate-reducing bacterium isolated from a deep-sea hydrothermal vent.</title>
        <authorList>
            <person name="Hashimoto Y."/>
            <person name="Tame A."/>
            <person name="Sawayama S."/>
            <person name="Miyazaki J."/>
            <person name="Takai K."/>
            <person name="Nakagawa S."/>
        </authorList>
    </citation>
    <scope>NUCLEOTIDE SEQUENCE</scope>
    <source>
        <strain evidence="7">GF1</strain>
    </source>
</reference>
<evidence type="ECO:0000256" key="3">
    <source>
        <dbReference type="ARBA" id="ARBA00022694"/>
    </source>
</evidence>
<dbReference type="GO" id="GO:0005829">
    <property type="term" value="C:cytosol"/>
    <property type="evidence" value="ECO:0007669"/>
    <property type="project" value="TreeGrafter"/>
</dbReference>
<sequence>MNEITVVGGGLAGCEAAWQAARQGVRVTLFEMKPHRFSPAHESEFLGELVCSNSLRSNAPDSAVGLLKEEMRRLSSLILRSAEATAVPAGKALAVDREKFAAFISREMEENEFITVVREEVVDIPSSEEVPVVLATGPLTSEALTEKLIQLTGERHLAFYDAIAPIVTAESLDMDIIYRKSRWEDGPGDYLNCPMDREQYLHFIGLLAEAETVPLKSFEETKYFEGCLPIEVMLSRGRIPFASGP</sequence>
<dbReference type="NCBIfam" id="NF003739">
    <property type="entry name" value="PRK05335.1"/>
    <property type="match status" value="1"/>
</dbReference>
<dbReference type="PANTHER" id="PTHR11806:SF2">
    <property type="entry name" value="METHYLENETETRAHYDROFOLATE--TRNA-(URACIL-5-)-METHYLTRANSFERASE TRMFO"/>
    <property type="match status" value="1"/>
</dbReference>